<feature type="compositionally biased region" description="Basic residues" evidence="1">
    <location>
        <begin position="191"/>
        <end position="204"/>
    </location>
</feature>
<organism evidence="4">
    <name type="scientific">Grosmannia clavigera (strain kw1407 / UAMH 11150)</name>
    <name type="common">Blue stain fungus</name>
    <name type="synonym">Graphiocladiella clavigera</name>
    <dbReference type="NCBI Taxonomy" id="655863"/>
    <lineage>
        <taxon>Eukaryota</taxon>
        <taxon>Fungi</taxon>
        <taxon>Dikarya</taxon>
        <taxon>Ascomycota</taxon>
        <taxon>Pezizomycotina</taxon>
        <taxon>Sordariomycetes</taxon>
        <taxon>Sordariomycetidae</taxon>
        <taxon>Ophiostomatales</taxon>
        <taxon>Ophiostomataceae</taxon>
        <taxon>Leptographium</taxon>
    </lineage>
</organism>
<feature type="transmembrane region" description="Helical" evidence="2">
    <location>
        <begin position="42"/>
        <end position="64"/>
    </location>
</feature>
<dbReference type="RefSeq" id="XP_014174930.1">
    <property type="nucleotide sequence ID" value="XM_014319455.1"/>
</dbReference>
<evidence type="ECO:0000313" key="4">
    <source>
        <dbReference type="Proteomes" id="UP000007796"/>
    </source>
</evidence>
<accession>F0X9Y2</accession>
<feature type="transmembrane region" description="Helical" evidence="2">
    <location>
        <begin position="71"/>
        <end position="90"/>
    </location>
</feature>
<keyword evidence="2" id="KW-0812">Transmembrane</keyword>
<protein>
    <recommendedName>
        <fullName evidence="5">MARVEL domain-containing protein</fullName>
    </recommendedName>
</protein>
<dbReference type="STRING" id="655863.F0X9Y2"/>
<feature type="transmembrane region" description="Helical" evidence="2">
    <location>
        <begin position="137"/>
        <end position="157"/>
    </location>
</feature>
<dbReference type="GeneID" id="25976626"/>
<evidence type="ECO:0008006" key="5">
    <source>
        <dbReference type="Google" id="ProtNLM"/>
    </source>
</evidence>
<feature type="transmembrane region" description="Helical" evidence="2">
    <location>
        <begin position="12"/>
        <end position="30"/>
    </location>
</feature>
<keyword evidence="2" id="KW-0472">Membrane</keyword>
<dbReference type="Proteomes" id="UP000007796">
    <property type="component" value="Unassembled WGS sequence"/>
</dbReference>
<keyword evidence="2" id="KW-1133">Transmembrane helix</keyword>
<keyword evidence="4" id="KW-1185">Reference proteome</keyword>
<dbReference type="EMBL" id="GL629735">
    <property type="protein sequence ID" value="EFX05448.1"/>
    <property type="molecule type" value="Genomic_DNA"/>
</dbReference>
<evidence type="ECO:0000256" key="1">
    <source>
        <dbReference type="SAM" id="MobiDB-lite"/>
    </source>
</evidence>
<proteinExistence type="predicted"/>
<dbReference type="OrthoDB" id="4918558at2759"/>
<dbReference type="InParanoid" id="F0X9Y2"/>
<reference evidence="3 4" key="1">
    <citation type="journal article" date="2011" name="Proc. Natl. Acad. Sci. U.S.A.">
        <title>Genome and transcriptome analyses of the mountain pine beetle-fungal symbiont Grosmannia clavigera, a lodgepole pine pathogen.</title>
        <authorList>
            <person name="DiGuistini S."/>
            <person name="Wang Y."/>
            <person name="Liao N.Y."/>
            <person name="Taylor G."/>
            <person name="Tanguay P."/>
            <person name="Feau N."/>
            <person name="Henrissat B."/>
            <person name="Chan S.K."/>
            <person name="Hesse-Orce U."/>
            <person name="Alamouti S.M."/>
            <person name="Tsui C.K.M."/>
            <person name="Docking R.T."/>
            <person name="Levasseur A."/>
            <person name="Haridas S."/>
            <person name="Robertson G."/>
            <person name="Birol I."/>
            <person name="Holt R.A."/>
            <person name="Marra M.A."/>
            <person name="Hamelin R.C."/>
            <person name="Hirst M."/>
            <person name="Jones S.J.M."/>
            <person name="Bohlmann J."/>
            <person name="Breuil C."/>
        </authorList>
    </citation>
    <scope>NUCLEOTIDE SEQUENCE [LARGE SCALE GENOMIC DNA]</scope>
    <source>
        <strain evidence="4">kw1407 / UAMH 11150</strain>
    </source>
</reference>
<dbReference type="HOGENOM" id="CLU_081911_0_0_1"/>
<gene>
    <name evidence="3" type="ORF">CMQ_3517</name>
</gene>
<dbReference type="eggNOG" id="ENOG502S5NQ">
    <property type="taxonomic scope" value="Eukaryota"/>
</dbReference>
<name>F0X9Y2_GROCL</name>
<feature type="region of interest" description="Disordered" evidence="1">
    <location>
        <begin position="172"/>
        <end position="212"/>
    </location>
</feature>
<sequence>MVFAVIFAFWRVMQIITLIPTMGILAWFVHGFISANELTPNYVLILFITSVLGVAWCLFTIFSYHRSSMNALFVALIDLGFVGTLIAAVYELRFIATANCTHISASDPWVVSAGLITVSGQGISINTDKPCAMLKTAFAFGIMNCVFFFCTAILAWMHGSRLSTTEGDRRYVRETTTRVHRRRSGSGSHRPASRSHHSRSRRSSHSNQRVYV</sequence>
<evidence type="ECO:0000313" key="3">
    <source>
        <dbReference type="EMBL" id="EFX05448.1"/>
    </source>
</evidence>
<evidence type="ECO:0000256" key="2">
    <source>
        <dbReference type="SAM" id="Phobius"/>
    </source>
</evidence>
<dbReference type="AlphaFoldDB" id="F0X9Y2"/>